<evidence type="ECO:0000313" key="2">
    <source>
        <dbReference type="Proteomes" id="UP000790709"/>
    </source>
</evidence>
<protein>
    <submittedName>
        <fullName evidence="1">Uncharacterized protein</fullName>
    </submittedName>
</protein>
<sequence>MFLSAFFQTGFGNLSSSGLIEPRSLATLRRPGPYPSCNSSPAPLRLQGNFCRRTGSYSRTTLQPTLSLLQKTFGMSLHWNHKRSIGAHVASKLLGGATLLDGNTTPAFYARQPPRSAAANLSLWGPNVPGGRLVASAPGISLCKLLFVLGSIGSAPRPSVDSVDALGTAIRTPLPVPDHDEILETARLTPLPDADLDEVLETARLTTLPLLDNEEILEWARLTPLPAPDHEEVFQSALLVVLPSPDAEEHHSWALQTPLPIADAEEEGFFDGPETEVAPTERILSNTVRRRQRKLAAKARMRAAALIDAAPAPSPTPATDISTGDRPPTRKERQRANRKLGHGAGLKIDEEAPEPGPTFADAPALDNPAAIASLYHGPRYTSARQMSPVHGPGSPSLLSPSAPQPTSAELVYALDRRIALVEANAMASENRWGQPSLSRNTSRYRPKHPLRS</sequence>
<reference evidence="1" key="1">
    <citation type="journal article" date="2021" name="New Phytol.">
        <title>Evolutionary innovations through gain and loss of genes in the ectomycorrhizal Boletales.</title>
        <authorList>
            <person name="Wu G."/>
            <person name="Miyauchi S."/>
            <person name="Morin E."/>
            <person name="Kuo A."/>
            <person name="Drula E."/>
            <person name="Varga T."/>
            <person name="Kohler A."/>
            <person name="Feng B."/>
            <person name="Cao Y."/>
            <person name="Lipzen A."/>
            <person name="Daum C."/>
            <person name="Hundley H."/>
            <person name="Pangilinan J."/>
            <person name="Johnson J."/>
            <person name="Barry K."/>
            <person name="LaButti K."/>
            <person name="Ng V."/>
            <person name="Ahrendt S."/>
            <person name="Min B."/>
            <person name="Choi I.G."/>
            <person name="Park H."/>
            <person name="Plett J.M."/>
            <person name="Magnuson J."/>
            <person name="Spatafora J.W."/>
            <person name="Nagy L.G."/>
            <person name="Henrissat B."/>
            <person name="Grigoriev I.V."/>
            <person name="Yang Z.L."/>
            <person name="Xu J."/>
            <person name="Martin F.M."/>
        </authorList>
    </citation>
    <scope>NUCLEOTIDE SEQUENCE</scope>
    <source>
        <strain evidence="1">KUC20120723A-06</strain>
    </source>
</reference>
<dbReference type="EMBL" id="MU266382">
    <property type="protein sequence ID" value="KAH7926457.1"/>
    <property type="molecule type" value="Genomic_DNA"/>
</dbReference>
<gene>
    <name evidence="1" type="ORF">BV22DRAFT_1118861</name>
</gene>
<keyword evidence="2" id="KW-1185">Reference proteome</keyword>
<organism evidence="1 2">
    <name type="scientific">Leucogyrophana mollusca</name>
    <dbReference type="NCBI Taxonomy" id="85980"/>
    <lineage>
        <taxon>Eukaryota</taxon>
        <taxon>Fungi</taxon>
        <taxon>Dikarya</taxon>
        <taxon>Basidiomycota</taxon>
        <taxon>Agaricomycotina</taxon>
        <taxon>Agaricomycetes</taxon>
        <taxon>Agaricomycetidae</taxon>
        <taxon>Boletales</taxon>
        <taxon>Boletales incertae sedis</taxon>
        <taxon>Leucogyrophana</taxon>
    </lineage>
</organism>
<evidence type="ECO:0000313" key="1">
    <source>
        <dbReference type="EMBL" id="KAH7926457.1"/>
    </source>
</evidence>
<dbReference type="Proteomes" id="UP000790709">
    <property type="component" value="Unassembled WGS sequence"/>
</dbReference>
<name>A0ACB8BLK9_9AGAM</name>
<proteinExistence type="predicted"/>
<accession>A0ACB8BLK9</accession>
<comment type="caution">
    <text evidence="1">The sequence shown here is derived from an EMBL/GenBank/DDBJ whole genome shotgun (WGS) entry which is preliminary data.</text>
</comment>